<name>A0A8K1ZYJ9_9CYAN</name>
<feature type="transmembrane region" description="Helical" evidence="2">
    <location>
        <begin position="36"/>
        <end position="57"/>
    </location>
</feature>
<evidence type="ECO:0000313" key="3">
    <source>
        <dbReference type="EMBL" id="NCJ06308.1"/>
    </source>
</evidence>
<evidence type="ECO:0000313" key="4">
    <source>
        <dbReference type="Proteomes" id="UP000607397"/>
    </source>
</evidence>
<evidence type="ECO:0000256" key="2">
    <source>
        <dbReference type="SAM" id="Phobius"/>
    </source>
</evidence>
<accession>A0A8K1ZYJ9</accession>
<protein>
    <submittedName>
        <fullName evidence="3">Uncharacterized protein</fullName>
    </submittedName>
</protein>
<comment type="caution">
    <text evidence="3">The sequence shown here is derived from an EMBL/GenBank/DDBJ whole genome shotgun (WGS) entry which is preliminary data.</text>
</comment>
<dbReference type="EMBL" id="WVIC01000011">
    <property type="protein sequence ID" value="NCJ06308.1"/>
    <property type="molecule type" value="Genomic_DNA"/>
</dbReference>
<keyword evidence="2" id="KW-1133">Transmembrane helix</keyword>
<keyword evidence="4" id="KW-1185">Reference proteome</keyword>
<proteinExistence type="predicted"/>
<feature type="region of interest" description="Disordered" evidence="1">
    <location>
        <begin position="60"/>
        <end position="80"/>
    </location>
</feature>
<dbReference type="Proteomes" id="UP000607397">
    <property type="component" value="Unassembled WGS sequence"/>
</dbReference>
<feature type="region of interest" description="Disordered" evidence="1">
    <location>
        <begin position="1"/>
        <end position="24"/>
    </location>
</feature>
<keyword evidence="2" id="KW-0472">Membrane</keyword>
<gene>
    <name evidence="3" type="ORF">GS597_07240</name>
</gene>
<dbReference type="AlphaFoldDB" id="A0A8K1ZYJ9"/>
<reference evidence="3" key="1">
    <citation type="submission" date="2019-12" db="EMBL/GenBank/DDBJ databases">
        <title>High-Quality draft genome sequences of three cyanobacteria isolated from the limestone walls of the Old Cathedral of Coimbra.</title>
        <authorList>
            <person name="Tiago I."/>
            <person name="Soares F."/>
            <person name="Portugal A."/>
        </authorList>
    </citation>
    <scope>NUCLEOTIDE SEQUENCE [LARGE SCALE GENOMIC DNA]</scope>
    <source>
        <strain evidence="3">C</strain>
    </source>
</reference>
<keyword evidence="2" id="KW-0812">Transmembrane</keyword>
<organism evidence="3 4">
    <name type="scientific">Petrachloros mirabilis ULC683</name>
    <dbReference type="NCBI Taxonomy" id="2781853"/>
    <lineage>
        <taxon>Bacteria</taxon>
        <taxon>Bacillati</taxon>
        <taxon>Cyanobacteriota</taxon>
        <taxon>Cyanophyceae</taxon>
        <taxon>Synechococcales</taxon>
        <taxon>Petrachlorosaceae</taxon>
        <taxon>Petrachloros</taxon>
        <taxon>Petrachloros mirabilis</taxon>
    </lineage>
</organism>
<dbReference type="RefSeq" id="WP_161824782.1">
    <property type="nucleotide sequence ID" value="NZ_WVIC01000011.1"/>
</dbReference>
<sequence>MSQSNPPQSIRQVAKNVGQSSTQIAGNSEKSYSINISLLVSVFFISIAAASVAWALAVGSNPNPVVPPLPATPQEDIGHD</sequence>
<evidence type="ECO:0000256" key="1">
    <source>
        <dbReference type="SAM" id="MobiDB-lite"/>
    </source>
</evidence>